<keyword evidence="4 7" id="KW-0863">Zinc-finger</keyword>
<dbReference type="GO" id="GO:0008270">
    <property type="term" value="F:zinc ion binding"/>
    <property type="evidence" value="ECO:0007669"/>
    <property type="project" value="UniProtKB-KW"/>
</dbReference>
<dbReference type="SUPFAM" id="SSF57667">
    <property type="entry name" value="beta-beta-alpha zinc fingers"/>
    <property type="match status" value="3"/>
</dbReference>
<dbReference type="GeneID" id="20085326"/>
<dbReference type="Pfam" id="PF00096">
    <property type="entry name" value="zf-C2H2"/>
    <property type="match status" value="4"/>
</dbReference>
<evidence type="ECO:0000256" key="4">
    <source>
        <dbReference type="ARBA" id="ARBA00022771"/>
    </source>
</evidence>
<evidence type="ECO:0000256" key="7">
    <source>
        <dbReference type="PROSITE-ProRule" id="PRU00042"/>
    </source>
</evidence>
<feature type="domain" description="C2H2-type" evidence="9">
    <location>
        <begin position="120"/>
        <end position="148"/>
    </location>
</feature>
<keyword evidence="3" id="KW-0677">Repeat</keyword>
<evidence type="ECO:0000313" key="10">
    <source>
        <dbReference type="EMBL" id="ETV99626.1"/>
    </source>
</evidence>
<proteinExistence type="predicted"/>
<keyword evidence="2" id="KW-0479">Metal-binding</keyword>
<evidence type="ECO:0000256" key="5">
    <source>
        <dbReference type="ARBA" id="ARBA00022833"/>
    </source>
</evidence>
<dbReference type="InterPro" id="IPR013087">
    <property type="entry name" value="Znf_C2H2_type"/>
</dbReference>
<feature type="domain" description="C2H2-type" evidence="9">
    <location>
        <begin position="257"/>
        <end position="280"/>
    </location>
</feature>
<reference evidence="10" key="1">
    <citation type="submission" date="2013-12" db="EMBL/GenBank/DDBJ databases">
        <title>The Genome Sequence of Aphanomyces invadans NJM9701.</title>
        <authorList>
            <consortium name="The Broad Institute Genomics Platform"/>
            <person name="Russ C."/>
            <person name="Tyler B."/>
            <person name="van West P."/>
            <person name="Dieguez-Uribeondo J."/>
            <person name="Young S.K."/>
            <person name="Zeng Q."/>
            <person name="Gargeya S."/>
            <person name="Fitzgerald M."/>
            <person name="Abouelleil A."/>
            <person name="Alvarado L."/>
            <person name="Chapman S.B."/>
            <person name="Gainer-Dewar J."/>
            <person name="Goldberg J."/>
            <person name="Griggs A."/>
            <person name="Gujja S."/>
            <person name="Hansen M."/>
            <person name="Howarth C."/>
            <person name="Imamovic A."/>
            <person name="Ireland A."/>
            <person name="Larimer J."/>
            <person name="McCowan C."/>
            <person name="Murphy C."/>
            <person name="Pearson M."/>
            <person name="Poon T.W."/>
            <person name="Priest M."/>
            <person name="Roberts A."/>
            <person name="Saif S."/>
            <person name="Shea T."/>
            <person name="Sykes S."/>
            <person name="Wortman J."/>
            <person name="Nusbaum C."/>
            <person name="Birren B."/>
        </authorList>
    </citation>
    <scope>NUCLEOTIDE SEQUENCE [LARGE SCALE GENOMIC DNA]</scope>
    <source>
        <strain evidence="10">NJM9701</strain>
    </source>
</reference>
<dbReference type="PROSITE" id="PS50157">
    <property type="entry name" value="ZINC_FINGER_C2H2_2"/>
    <property type="match status" value="8"/>
</dbReference>
<dbReference type="GO" id="GO:0000978">
    <property type="term" value="F:RNA polymerase II cis-regulatory region sequence-specific DNA binding"/>
    <property type="evidence" value="ECO:0007669"/>
    <property type="project" value="TreeGrafter"/>
</dbReference>
<dbReference type="SMART" id="SM00355">
    <property type="entry name" value="ZnF_C2H2"/>
    <property type="match status" value="8"/>
</dbReference>
<evidence type="ECO:0000256" key="2">
    <source>
        <dbReference type="ARBA" id="ARBA00022723"/>
    </source>
</evidence>
<dbReference type="AlphaFoldDB" id="A0A024U139"/>
<evidence type="ECO:0000256" key="8">
    <source>
        <dbReference type="SAM" id="MobiDB-lite"/>
    </source>
</evidence>
<dbReference type="RefSeq" id="XP_008872182.1">
    <property type="nucleotide sequence ID" value="XM_008873960.1"/>
</dbReference>
<name>A0A024U139_9STRA</name>
<feature type="domain" description="C2H2-type" evidence="9">
    <location>
        <begin position="180"/>
        <end position="204"/>
    </location>
</feature>
<keyword evidence="6" id="KW-0539">Nucleus</keyword>
<keyword evidence="5" id="KW-0862">Zinc</keyword>
<dbReference type="STRING" id="157072.A0A024U139"/>
<evidence type="ECO:0000256" key="1">
    <source>
        <dbReference type="ARBA" id="ARBA00004123"/>
    </source>
</evidence>
<feature type="region of interest" description="Disordered" evidence="8">
    <location>
        <begin position="1"/>
        <end position="33"/>
    </location>
</feature>
<dbReference type="PANTHER" id="PTHR24393">
    <property type="entry name" value="ZINC FINGER PROTEIN"/>
    <property type="match status" value="1"/>
</dbReference>
<feature type="domain" description="C2H2-type" evidence="9">
    <location>
        <begin position="58"/>
        <end position="85"/>
    </location>
</feature>
<feature type="domain" description="C2H2-type" evidence="9">
    <location>
        <begin position="152"/>
        <end position="179"/>
    </location>
</feature>
<dbReference type="VEuPathDB" id="FungiDB:H310_08276"/>
<gene>
    <name evidence="10" type="ORF">H310_08276</name>
</gene>
<accession>A0A024U139</accession>
<feature type="compositionally biased region" description="Acidic residues" evidence="8">
    <location>
        <begin position="1"/>
        <end position="17"/>
    </location>
</feature>
<dbReference type="Gene3D" id="3.30.160.60">
    <property type="entry name" value="Classic Zinc Finger"/>
    <property type="match status" value="4"/>
</dbReference>
<feature type="domain" description="C2H2-type" evidence="9">
    <location>
        <begin position="85"/>
        <end position="110"/>
    </location>
</feature>
<dbReference type="EMBL" id="KI913967">
    <property type="protein sequence ID" value="ETV99626.1"/>
    <property type="molecule type" value="Genomic_DNA"/>
</dbReference>
<dbReference type="PANTHER" id="PTHR24393:SF34">
    <property type="entry name" value="PR_SET DOMAIN 13"/>
    <property type="match status" value="1"/>
</dbReference>
<sequence>MADDSDVDEEEWSDEEERGSCLKRSKKNESHEMVLEEDDNDEYHALTFLDKSSMAKVHMCIECGSVFTKPSHLRQHALSHQRKSFMCSVEGCERMYTRKDHVTRHVKMDHDACDHKASPFSCTLCHQEFKYKHGLTRHIKEKHDTTNASRPYVCPTCLQTFKKKSQLQQHSYVHTGKPPFPCAQCDAAFLKKHQLDAHNLRLHTAVVSVVWNPDASPMPMEAAVAPPVECTFCRQFFASKKTLHGHIQAVHRQREEYPCPDCGNVYSTKPNLNKHIRVIHQTGPAAPMFSCDLCDRSFHYKHVLKKHLQAMHNTPRSEKRKRKPLHDAAVRLRLVGCPSRASGPDVTDRCL</sequence>
<protein>
    <recommendedName>
        <fullName evidence="9">C2H2-type domain-containing protein</fullName>
    </recommendedName>
</protein>
<feature type="domain" description="C2H2-type" evidence="9">
    <location>
        <begin position="289"/>
        <end position="317"/>
    </location>
</feature>
<dbReference type="PROSITE" id="PS00028">
    <property type="entry name" value="ZINC_FINGER_C2H2_1"/>
    <property type="match status" value="8"/>
</dbReference>
<evidence type="ECO:0000256" key="3">
    <source>
        <dbReference type="ARBA" id="ARBA00022737"/>
    </source>
</evidence>
<comment type="subcellular location">
    <subcellularLocation>
        <location evidence="1">Nucleus</location>
    </subcellularLocation>
</comment>
<dbReference type="OrthoDB" id="163747at2759"/>
<organism evidence="10">
    <name type="scientific">Aphanomyces invadans</name>
    <dbReference type="NCBI Taxonomy" id="157072"/>
    <lineage>
        <taxon>Eukaryota</taxon>
        <taxon>Sar</taxon>
        <taxon>Stramenopiles</taxon>
        <taxon>Oomycota</taxon>
        <taxon>Saprolegniomycetes</taxon>
        <taxon>Saprolegniales</taxon>
        <taxon>Verrucalvaceae</taxon>
        <taxon>Aphanomyces</taxon>
    </lineage>
</organism>
<feature type="domain" description="C2H2-type" evidence="9">
    <location>
        <begin position="228"/>
        <end position="256"/>
    </location>
</feature>
<evidence type="ECO:0000259" key="9">
    <source>
        <dbReference type="PROSITE" id="PS50157"/>
    </source>
</evidence>
<dbReference type="InterPro" id="IPR036236">
    <property type="entry name" value="Znf_C2H2_sf"/>
</dbReference>
<dbReference type="GO" id="GO:0005634">
    <property type="term" value="C:nucleus"/>
    <property type="evidence" value="ECO:0007669"/>
    <property type="project" value="UniProtKB-SubCell"/>
</dbReference>
<dbReference type="FunFam" id="3.30.160.60:FF:000145">
    <property type="entry name" value="Zinc finger protein 574"/>
    <property type="match status" value="1"/>
</dbReference>
<dbReference type="GO" id="GO:0001228">
    <property type="term" value="F:DNA-binding transcription activator activity, RNA polymerase II-specific"/>
    <property type="evidence" value="ECO:0007669"/>
    <property type="project" value="TreeGrafter"/>
</dbReference>
<dbReference type="eggNOG" id="KOG1721">
    <property type="taxonomic scope" value="Eukaryota"/>
</dbReference>
<evidence type="ECO:0000256" key="6">
    <source>
        <dbReference type="ARBA" id="ARBA00023242"/>
    </source>
</evidence>